<dbReference type="OrthoDB" id="10023951at2759"/>
<dbReference type="STRING" id="10195.A0A3M7PXF3"/>
<keyword evidence="4" id="KW-1185">Reference proteome</keyword>
<reference evidence="3 4" key="1">
    <citation type="journal article" date="2018" name="Sci. Rep.">
        <title>Genomic signatures of local adaptation to the degree of environmental predictability in rotifers.</title>
        <authorList>
            <person name="Franch-Gras L."/>
            <person name="Hahn C."/>
            <person name="Garcia-Roger E.M."/>
            <person name="Carmona M.J."/>
            <person name="Serra M."/>
            <person name="Gomez A."/>
        </authorList>
    </citation>
    <scope>NUCLEOTIDE SEQUENCE [LARGE SCALE GENOMIC DNA]</scope>
    <source>
        <strain evidence="3">HYR1</strain>
    </source>
</reference>
<gene>
    <name evidence="3" type="ORF">BpHYR1_022553</name>
</gene>
<accession>A0A3M7PXF3</accession>
<dbReference type="InterPro" id="IPR005026">
    <property type="entry name" value="SAPAP"/>
</dbReference>
<dbReference type="Pfam" id="PF03359">
    <property type="entry name" value="GKAP"/>
    <property type="match status" value="1"/>
</dbReference>
<dbReference type="PANTHER" id="PTHR12353">
    <property type="entry name" value="DISKS LARGE-ASSOCIATED PROTEIN DAP SAP90/PSD-95-ASSOCIATED PROTEIN"/>
    <property type="match status" value="1"/>
</dbReference>
<dbReference type="GO" id="GO:0099572">
    <property type="term" value="C:postsynaptic specialization"/>
    <property type="evidence" value="ECO:0007669"/>
    <property type="project" value="TreeGrafter"/>
</dbReference>
<organism evidence="3 4">
    <name type="scientific">Brachionus plicatilis</name>
    <name type="common">Marine rotifer</name>
    <name type="synonym">Brachionus muelleri</name>
    <dbReference type="NCBI Taxonomy" id="10195"/>
    <lineage>
        <taxon>Eukaryota</taxon>
        <taxon>Metazoa</taxon>
        <taxon>Spiralia</taxon>
        <taxon>Gnathifera</taxon>
        <taxon>Rotifera</taxon>
        <taxon>Eurotatoria</taxon>
        <taxon>Monogononta</taxon>
        <taxon>Pseudotrocha</taxon>
        <taxon>Ploima</taxon>
        <taxon>Brachionidae</taxon>
        <taxon>Brachionus</taxon>
    </lineage>
</organism>
<dbReference type="GO" id="GO:0098978">
    <property type="term" value="C:glutamatergic synapse"/>
    <property type="evidence" value="ECO:0007669"/>
    <property type="project" value="TreeGrafter"/>
</dbReference>
<evidence type="ECO:0000256" key="1">
    <source>
        <dbReference type="ARBA" id="ARBA00008839"/>
    </source>
</evidence>
<name>A0A3M7PXF3_BRAPC</name>
<dbReference type="GO" id="GO:0023052">
    <property type="term" value="P:signaling"/>
    <property type="evidence" value="ECO:0007669"/>
    <property type="project" value="InterPro"/>
</dbReference>
<feature type="region of interest" description="Disordered" evidence="2">
    <location>
        <begin position="138"/>
        <end position="160"/>
    </location>
</feature>
<dbReference type="EMBL" id="REGN01008359">
    <property type="protein sequence ID" value="RNA03760.1"/>
    <property type="molecule type" value="Genomic_DNA"/>
</dbReference>
<comment type="similarity">
    <text evidence="1">Belongs to the SAPAP family.</text>
</comment>
<evidence type="ECO:0000313" key="4">
    <source>
        <dbReference type="Proteomes" id="UP000276133"/>
    </source>
</evidence>
<sequence>MLKSNFLMDGHYYIGLLEKTAHQINNLCLEFQIYVDETNEKCVKNEDVQGQIQTAIGKGQLLINQKFKQFRGLCDKNISAKNDSLPLKEGEFVTRDEDLAGFWDMVYLQVEDINKMFEKLSELRKNNWVSETKPVVKAPPKKKISTGPKTTETAASKARAEAARQRIQEMKKKAALAKNQNTEQPNAQIIN</sequence>
<proteinExistence type="inferred from homology"/>
<protein>
    <submittedName>
        <fullName evidence="3">Disks large-associated 4-like isoform X1</fullName>
    </submittedName>
</protein>
<comment type="caution">
    <text evidence="3">The sequence shown here is derived from an EMBL/GenBank/DDBJ whole genome shotgun (WGS) entry which is preliminary data.</text>
</comment>
<evidence type="ECO:0000256" key="2">
    <source>
        <dbReference type="SAM" id="MobiDB-lite"/>
    </source>
</evidence>
<evidence type="ECO:0000313" key="3">
    <source>
        <dbReference type="EMBL" id="RNA03760.1"/>
    </source>
</evidence>
<dbReference type="PANTHER" id="PTHR12353:SF31">
    <property type="entry name" value="LD44824P"/>
    <property type="match status" value="1"/>
</dbReference>
<dbReference type="GO" id="GO:0060090">
    <property type="term" value="F:molecular adaptor activity"/>
    <property type="evidence" value="ECO:0007669"/>
    <property type="project" value="TreeGrafter"/>
</dbReference>
<dbReference type="AlphaFoldDB" id="A0A3M7PXF3"/>
<dbReference type="Proteomes" id="UP000276133">
    <property type="component" value="Unassembled WGS sequence"/>
</dbReference>